<organism evidence="2 3">
    <name type="scientific">Chelatococcus sambhunathii</name>
    <dbReference type="NCBI Taxonomy" id="363953"/>
    <lineage>
        <taxon>Bacteria</taxon>
        <taxon>Pseudomonadati</taxon>
        <taxon>Pseudomonadota</taxon>
        <taxon>Alphaproteobacteria</taxon>
        <taxon>Hyphomicrobiales</taxon>
        <taxon>Chelatococcaceae</taxon>
        <taxon>Chelatococcus</taxon>
    </lineage>
</organism>
<name>A0ABU1DCF6_9HYPH</name>
<proteinExistence type="predicted"/>
<evidence type="ECO:0000313" key="2">
    <source>
        <dbReference type="EMBL" id="MDR4305600.1"/>
    </source>
</evidence>
<accession>A0ABU1DCF6</accession>
<evidence type="ECO:0000256" key="1">
    <source>
        <dbReference type="SAM" id="MobiDB-lite"/>
    </source>
</evidence>
<protein>
    <submittedName>
        <fullName evidence="2">Uncharacterized protein</fullName>
    </submittedName>
</protein>
<dbReference type="RefSeq" id="WP_309388719.1">
    <property type="nucleotide sequence ID" value="NZ_JADBEO010000004.1"/>
</dbReference>
<sequence length="70" mass="7926">MASFGIGSFDHSEARMLGRLLKTAANEYLRRRRIETGRGPGRLPPTSMGEAQRRVTHGVIRAIMSKLFRR</sequence>
<keyword evidence="3" id="KW-1185">Reference proteome</keyword>
<gene>
    <name evidence="2" type="ORF">IHQ68_03050</name>
</gene>
<dbReference type="Proteomes" id="UP001181622">
    <property type="component" value="Unassembled WGS sequence"/>
</dbReference>
<feature type="region of interest" description="Disordered" evidence="1">
    <location>
        <begin position="33"/>
        <end position="55"/>
    </location>
</feature>
<evidence type="ECO:0000313" key="3">
    <source>
        <dbReference type="Proteomes" id="UP001181622"/>
    </source>
</evidence>
<reference evidence="2" key="1">
    <citation type="submission" date="2020-10" db="EMBL/GenBank/DDBJ databases">
        <authorList>
            <person name="Abbas A."/>
            <person name="Razzaq R."/>
            <person name="Waqas M."/>
            <person name="Abbas N."/>
            <person name="Nielsen T.K."/>
            <person name="Hansen L.H."/>
            <person name="Hussain S."/>
            <person name="Shahid M."/>
        </authorList>
    </citation>
    <scope>NUCLEOTIDE SEQUENCE</scope>
    <source>
        <strain evidence="2">S14</strain>
    </source>
</reference>
<dbReference type="EMBL" id="JADBEO010000004">
    <property type="protein sequence ID" value="MDR4305600.1"/>
    <property type="molecule type" value="Genomic_DNA"/>
</dbReference>
<comment type="caution">
    <text evidence="2">The sequence shown here is derived from an EMBL/GenBank/DDBJ whole genome shotgun (WGS) entry which is preliminary data.</text>
</comment>